<dbReference type="InterPro" id="IPR019775">
    <property type="entry name" value="WD40_repeat_CS"/>
</dbReference>
<gene>
    <name evidence="4" type="ORF">RFI_24862</name>
</gene>
<accession>X6MER4</accession>
<evidence type="ECO:0000256" key="2">
    <source>
        <dbReference type="ARBA" id="ARBA00022737"/>
    </source>
</evidence>
<name>X6MER4_RETFI</name>
<dbReference type="AlphaFoldDB" id="X6MER4"/>
<dbReference type="PANTHER" id="PTHR22847">
    <property type="entry name" value="WD40 REPEAT PROTEIN"/>
    <property type="match status" value="1"/>
</dbReference>
<feature type="non-terminal residue" evidence="4">
    <location>
        <position position="113"/>
    </location>
</feature>
<evidence type="ECO:0000256" key="1">
    <source>
        <dbReference type="ARBA" id="ARBA00022574"/>
    </source>
</evidence>
<dbReference type="InterPro" id="IPR036322">
    <property type="entry name" value="WD40_repeat_dom_sf"/>
</dbReference>
<dbReference type="EMBL" id="ASPP01021337">
    <property type="protein sequence ID" value="ETO12513.1"/>
    <property type="molecule type" value="Genomic_DNA"/>
</dbReference>
<dbReference type="InterPro" id="IPR001680">
    <property type="entry name" value="WD40_rpt"/>
</dbReference>
<dbReference type="PROSITE" id="PS00678">
    <property type="entry name" value="WD_REPEATS_1"/>
    <property type="match status" value="2"/>
</dbReference>
<keyword evidence="5" id="KW-1185">Reference proteome</keyword>
<comment type="caution">
    <text evidence="4">The sequence shown here is derived from an EMBL/GenBank/DDBJ whole genome shotgun (WGS) entry which is preliminary data.</text>
</comment>
<dbReference type="Pfam" id="PF00400">
    <property type="entry name" value="WD40"/>
    <property type="match status" value="2"/>
</dbReference>
<dbReference type="Proteomes" id="UP000023152">
    <property type="component" value="Unassembled WGS sequence"/>
</dbReference>
<dbReference type="SMART" id="SM00320">
    <property type="entry name" value="WD40"/>
    <property type="match status" value="2"/>
</dbReference>
<sequence>MFDTFRLSSKLINTFTGHTSVVYNIDYSTFGDCQFICSGSADKTVCIWNIDNNKQVQSFNGHSNSVHCVKFSSYHYHNNPQNVICSSSSDKTIRFWDFKHNQQLQIFNGHTDG</sequence>
<dbReference type="Gene3D" id="2.130.10.10">
    <property type="entry name" value="YVTN repeat-like/Quinoprotein amine dehydrogenase"/>
    <property type="match status" value="1"/>
</dbReference>
<keyword evidence="2" id="KW-0677">Repeat</keyword>
<dbReference type="PANTHER" id="PTHR22847:SF637">
    <property type="entry name" value="WD REPEAT DOMAIN 5B"/>
    <property type="match status" value="1"/>
</dbReference>
<dbReference type="PROSITE" id="PS50294">
    <property type="entry name" value="WD_REPEATS_REGION"/>
    <property type="match status" value="2"/>
</dbReference>
<dbReference type="PROSITE" id="PS50082">
    <property type="entry name" value="WD_REPEATS_2"/>
    <property type="match status" value="2"/>
</dbReference>
<evidence type="ECO:0000313" key="5">
    <source>
        <dbReference type="Proteomes" id="UP000023152"/>
    </source>
</evidence>
<reference evidence="4 5" key="1">
    <citation type="journal article" date="2013" name="Curr. Biol.">
        <title>The Genome of the Foraminiferan Reticulomyxa filosa.</title>
        <authorList>
            <person name="Glockner G."/>
            <person name="Hulsmann N."/>
            <person name="Schleicher M."/>
            <person name="Noegel A.A."/>
            <person name="Eichinger L."/>
            <person name="Gallinger C."/>
            <person name="Pawlowski J."/>
            <person name="Sierra R."/>
            <person name="Euteneuer U."/>
            <person name="Pillet L."/>
            <person name="Moustafa A."/>
            <person name="Platzer M."/>
            <person name="Groth M."/>
            <person name="Szafranski K."/>
            <person name="Schliwa M."/>
        </authorList>
    </citation>
    <scope>NUCLEOTIDE SEQUENCE [LARGE SCALE GENOMIC DNA]</scope>
</reference>
<feature type="repeat" description="WD" evidence="3">
    <location>
        <begin position="59"/>
        <end position="106"/>
    </location>
</feature>
<dbReference type="SUPFAM" id="SSF50978">
    <property type="entry name" value="WD40 repeat-like"/>
    <property type="match status" value="1"/>
</dbReference>
<organism evidence="4 5">
    <name type="scientific">Reticulomyxa filosa</name>
    <dbReference type="NCBI Taxonomy" id="46433"/>
    <lineage>
        <taxon>Eukaryota</taxon>
        <taxon>Sar</taxon>
        <taxon>Rhizaria</taxon>
        <taxon>Retaria</taxon>
        <taxon>Foraminifera</taxon>
        <taxon>Monothalamids</taxon>
        <taxon>Reticulomyxidae</taxon>
        <taxon>Reticulomyxa</taxon>
    </lineage>
</organism>
<dbReference type="GO" id="GO:1990234">
    <property type="term" value="C:transferase complex"/>
    <property type="evidence" value="ECO:0007669"/>
    <property type="project" value="UniProtKB-ARBA"/>
</dbReference>
<keyword evidence="1 3" id="KW-0853">WD repeat</keyword>
<dbReference type="InterPro" id="IPR015943">
    <property type="entry name" value="WD40/YVTN_repeat-like_dom_sf"/>
</dbReference>
<evidence type="ECO:0000256" key="3">
    <source>
        <dbReference type="PROSITE-ProRule" id="PRU00221"/>
    </source>
</evidence>
<dbReference type="OrthoDB" id="340259at2759"/>
<protein>
    <submittedName>
        <fullName evidence="4">Uncharacterized protein</fullName>
    </submittedName>
</protein>
<proteinExistence type="predicted"/>
<feature type="repeat" description="WD" evidence="3">
    <location>
        <begin position="15"/>
        <end position="58"/>
    </location>
</feature>
<evidence type="ECO:0000313" key="4">
    <source>
        <dbReference type="EMBL" id="ETO12513.1"/>
    </source>
</evidence>